<dbReference type="SMART" id="SM00530">
    <property type="entry name" value="HTH_XRE"/>
    <property type="match status" value="1"/>
</dbReference>
<proteinExistence type="predicted"/>
<dbReference type="InterPro" id="IPR001387">
    <property type="entry name" value="Cro/C1-type_HTH"/>
</dbReference>
<keyword evidence="1" id="KW-0238">DNA-binding</keyword>
<organism evidence="3 4">
    <name type="scientific">Candidatus Uhrbacteria bacterium CG10_big_fil_rev_8_21_14_0_10_48_11</name>
    <dbReference type="NCBI Taxonomy" id="1975037"/>
    <lineage>
        <taxon>Bacteria</taxon>
        <taxon>Candidatus Uhriibacteriota</taxon>
    </lineage>
</organism>
<evidence type="ECO:0000259" key="2">
    <source>
        <dbReference type="PROSITE" id="PS50943"/>
    </source>
</evidence>
<dbReference type="Proteomes" id="UP000231152">
    <property type="component" value="Unassembled WGS sequence"/>
</dbReference>
<feature type="domain" description="HTH cro/C1-type" evidence="2">
    <location>
        <begin position="9"/>
        <end position="63"/>
    </location>
</feature>
<evidence type="ECO:0000313" key="4">
    <source>
        <dbReference type="Proteomes" id="UP000231152"/>
    </source>
</evidence>
<name>A0A2M8LFE3_9BACT</name>
<reference evidence="3 4" key="1">
    <citation type="submission" date="2017-09" db="EMBL/GenBank/DDBJ databases">
        <title>Depth-based differentiation of microbial function through sediment-hosted aquifers and enrichment of novel symbionts in the deep terrestrial subsurface.</title>
        <authorList>
            <person name="Probst A.J."/>
            <person name="Ladd B."/>
            <person name="Jarett J.K."/>
            <person name="Geller-Mcgrath D.E."/>
            <person name="Sieber C.M."/>
            <person name="Emerson J.B."/>
            <person name="Anantharaman K."/>
            <person name="Thomas B.C."/>
            <person name="Malmstrom R."/>
            <person name="Stieglmeier M."/>
            <person name="Klingl A."/>
            <person name="Woyke T."/>
            <person name="Ryan C.M."/>
            <person name="Banfield J.F."/>
        </authorList>
    </citation>
    <scope>NUCLEOTIDE SEQUENCE [LARGE SCALE GENOMIC DNA]</scope>
    <source>
        <strain evidence="3">CG10_big_fil_rev_8_21_14_0_10_48_11</strain>
    </source>
</reference>
<dbReference type="PANTHER" id="PTHR46558">
    <property type="entry name" value="TRACRIPTIONAL REGULATORY PROTEIN-RELATED-RELATED"/>
    <property type="match status" value="1"/>
</dbReference>
<dbReference type="PROSITE" id="PS50943">
    <property type="entry name" value="HTH_CROC1"/>
    <property type="match status" value="1"/>
</dbReference>
<dbReference type="Pfam" id="PF01381">
    <property type="entry name" value="HTH_3"/>
    <property type="match status" value="1"/>
</dbReference>
<gene>
    <name evidence="3" type="ORF">COV04_01300</name>
</gene>
<dbReference type="EMBL" id="PFET01000005">
    <property type="protein sequence ID" value="PJE76149.1"/>
    <property type="molecule type" value="Genomic_DNA"/>
</dbReference>
<dbReference type="AlphaFoldDB" id="A0A2M8LFE3"/>
<dbReference type="SUPFAM" id="SSF47413">
    <property type="entry name" value="lambda repressor-like DNA-binding domains"/>
    <property type="match status" value="1"/>
</dbReference>
<protein>
    <submittedName>
        <fullName evidence="3">Transcriptional regulator</fullName>
    </submittedName>
</protein>
<sequence length="70" mass="7859">METIVRNKVYDYRSKADVTQEALAAAVGVTRQTIIAIEKGNYTPSVMLALKIAKFFNVSLEALFSLTYER</sequence>
<comment type="caution">
    <text evidence="3">The sequence shown here is derived from an EMBL/GenBank/DDBJ whole genome shotgun (WGS) entry which is preliminary data.</text>
</comment>
<dbReference type="GO" id="GO:0003677">
    <property type="term" value="F:DNA binding"/>
    <property type="evidence" value="ECO:0007669"/>
    <property type="project" value="UniProtKB-KW"/>
</dbReference>
<dbReference type="CDD" id="cd00093">
    <property type="entry name" value="HTH_XRE"/>
    <property type="match status" value="1"/>
</dbReference>
<evidence type="ECO:0000313" key="3">
    <source>
        <dbReference type="EMBL" id="PJE76149.1"/>
    </source>
</evidence>
<dbReference type="Gene3D" id="1.10.260.40">
    <property type="entry name" value="lambda repressor-like DNA-binding domains"/>
    <property type="match status" value="1"/>
</dbReference>
<accession>A0A2M8LFE3</accession>
<evidence type="ECO:0000256" key="1">
    <source>
        <dbReference type="ARBA" id="ARBA00023125"/>
    </source>
</evidence>
<dbReference type="InterPro" id="IPR010982">
    <property type="entry name" value="Lambda_DNA-bd_dom_sf"/>
</dbReference>
<dbReference type="PANTHER" id="PTHR46558:SF4">
    <property type="entry name" value="DNA-BIDING PHAGE PROTEIN"/>
    <property type="match status" value="1"/>
</dbReference>